<gene>
    <name evidence="2" type="ORF">RUM43_012070</name>
</gene>
<sequence length="189" mass="20883">MFSLSISNDLRSNDNSPALGQSSSITQKNYVTLISPEKVGDVNSKRVNKLNDMFDDSSLFETSTTVTNSRTPVYVSSFEKSAQKPSSEKTGFTRVTTHLYGNTLDDMSGGQVDSLDVQTVSEKNGESHRSQPTEITTVEYYVADHNVTPSSLKAMADEIGDLGRMMRNQYITTTTTTTEYHPQQNSKLT</sequence>
<evidence type="ECO:0000256" key="1">
    <source>
        <dbReference type="SAM" id="MobiDB-lite"/>
    </source>
</evidence>
<organism evidence="2 3">
    <name type="scientific">Polyplax serrata</name>
    <name type="common">Common mouse louse</name>
    <dbReference type="NCBI Taxonomy" id="468196"/>
    <lineage>
        <taxon>Eukaryota</taxon>
        <taxon>Metazoa</taxon>
        <taxon>Ecdysozoa</taxon>
        <taxon>Arthropoda</taxon>
        <taxon>Hexapoda</taxon>
        <taxon>Insecta</taxon>
        <taxon>Pterygota</taxon>
        <taxon>Neoptera</taxon>
        <taxon>Paraneoptera</taxon>
        <taxon>Psocodea</taxon>
        <taxon>Troctomorpha</taxon>
        <taxon>Phthiraptera</taxon>
        <taxon>Anoplura</taxon>
        <taxon>Polyplacidae</taxon>
        <taxon>Polyplax</taxon>
    </lineage>
</organism>
<feature type="region of interest" description="Disordered" evidence="1">
    <location>
        <begin position="1"/>
        <end position="23"/>
    </location>
</feature>
<evidence type="ECO:0000313" key="2">
    <source>
        <dbReference type="EMBL" id="KAK6634669.1"/>
    </source>
</evidence>
<proteinExistence type="predicted"/>
<dbReference type="EMBL" id="JAWJWE010000005">
    <property type="protein sequence ID" value="KAK6634669.1"/>
    <property type="molecule type" value="Genomic_DNA"/>
</dbReference>
<evidence type="ECO:0000313" key="3">
    <source>
        <dbReference type="Proteomes" id="UP001372834"/>
    </source>
</evidence>
<name>A0AAN8PUE7_POLSC</name>
<dbReference type="Proteomes" id="UP001372834">
    <property type="component" value="Unassembled WGS sequence"/>
</dbReference>
<protein>
    <submittedName>
        <fullName evidence="2">Uncharacterized protein</fullName>
    </submittedName>
</protein>
<comment type="caution">
    <text evidence="2">The sequence shown here is derived from an EMBL/GenBank/DDBJ whole genome shotgun (WGS) entry which is preliminary data.</text>
</comment>
<dbReference type="AlphaFoldDB" id="A0AAN8PUE7"/>
<accession>A0AAN8PUE7</accession>
<reference evidence="2 3" key="1">
    <citation type="submission" date="2023-10" db="EMBL/GenBank/DDBJ databases">
        <title>Genomes of two closely related lineages of the louse Polyplax serrata with different host specificities.</title>
        <authorList>
            <person name="Martinu J."/>
            <person name="Tarabai H."/>
            <person name="Stefka J."/>
            <person name="Hypsa V."/>
        </authorList>
    </citation>
    <scope>NUCLEOTIDE SEQUENCE [LARGE SCALE GENOMIC DNA]</scope>
    <source>
        <strain evidence="2">HR10_N</strain>
    </source>
</reference>